<keyword evidence="3" id="KW-1185">Reference proteome</keyword>
<accession>A0A136IVY4</accession>
<organism evidence="2 3">
    <name type="scientific">Microdochium bolleyi</name>
    <dbReference type="NCBI Taxonomy" id="196109"/>
    <lineage>
        <taxon>Eukaryota</taxon>
        <taxon>Fungi</taxon>
        <taxon>Dikarya</taxon>
        <taxon>Ascomycota</taxon>
        <taxon>Pezizomycotina</taxon>
        <taxon>Sordariomycetes</taxon>
        <taxon>Xylariomycetidae</taxon>
        <taxon>Xylariales</taxon>
        <taxon>Microdochiaceae</taxon>
        <taxon>Microdochium</taxon>
    </lineage>
</organism>
<name>A0A136IVY4_9PEZI</name>
<feature type="region of interest" description="Disordered" evidence="1">
    <location>
        <begin position="160"/>
        <end position="181"/>
    </location>
</feature>
<protein>
    <submittedName>
        <fullName evidence="2">Uncharacterized protein</fullName>
    </submittedName>
</protein>
<dbReference type="InParanoid" id="A0A136IVY4"/>
<proteinExistence type="predicted"/>
<evidence type="ECO:0000256" key="1">
    <source>
        <dbReference type="SAM" id="MobiDB-lite"/>
    </source>
</evidence>
<dbReference type="Proteomes" id="UP000070501">
    <property type="component" value="Unassembled WGS sequence"/>
</dbReference>
<sequence length="181" mass="20081">MHAAEHHGHPPTPPPLEIVQEYNVRQALDRAGVFPRGSAPGSVRVLEAQACVVEPSQYPAICQSGNSSHTSNKALQCTKCGIRMPGHNIKARRYERPDLPWSLQSLLDNTSVPLRYVPYLESSSSYACRCAVKHIPRPYQTDGQHTLTCTHAHAHAHTHAPLPSFHLPTANPRGRRRQLVQ</sequence>
<reference evidence="3" key="1">
    <citation type="submission" date="2016-02" db="EMBL/GenBank/DDBJ databases">
        <title>Draft genome sequence of Microdochium bolleyi, a fungal endophyte of beachgrass.</title>
        <authorList>
            <consortium name="DOE Joint Genome Institute"/>
            <person name="David A.S."/>
            <person name="May G."/>
            <person name="Haridas S."/>
            <person name="Lim J."/>
            <person name="Wang M."/>
            <person name="Labutti K."/>
            <person name="Lipzen A."/>
            <person name="Barry K."/>
            <person name="Grigoriev I.V."/>
        </authorList>
    </citation>
    <scope>NUCLEOTIDE SEQUENCE [LARGE SCALE GENOMIC DNA]</scope>
    <source>
        <strain evidence="3">J235TASD1</strain>
    </source>
</reference>
<evidence type="ECO:0000313" key="2">
    <source>
        <dbReference type="EMBL" id="KXJ88936.1"/>
    </source>
</evidence>
<dbReference type="EMBL" id="KQ964257">
    <property type="protein sequence ID" value="KXJ88936.1"/>
    <property type="molecule type" value="Genomic_DNA"/>
</dbReference>
<evidence type="ECO:0000313" key="3">
    <source>
        <dbReference type="Proteomes" id="UP000070501"/>
    </source>
</evidence>
<dbReference type="AlphaFoldDB" id="A0A136IVY4"/>
<gene>
    <name evidence="2" type="ORF">Micbo1qcDRAFT_16704</name>
</gene>